<dbReference type="InterPro" id="IPR016047">
    <property type="entry name" value="M23ase_b-sheet_dom"/>
</dbReference>
<dbReference type="SUPFAM" id="SSF51261">
    <property type="entry name" value="Duplicated hybrid motif"/>
    <property type="match status" value="1"/>
</dbReference>
<keyword evidence="1" id="KW-0732">Signal</keyword>
<proteinExistence type="predicted"/>
<dbReference type="EMBL" id="UINC01017683">
    <property type="protein sequence ID" value="SVA73602.1"/>
    <property type="molecule type" value="Genomic_DNA"/>
</dbReference>
<dbReference type="Gene3D" id="2.70.70.10">
    <property type="entry name" value="Glucose Permease (Domain IIA)"/>
    <property type="match status" value="1"/>
</dbReference>
<evidence type="ECO:0000259" key="2">
    <source>
        <dbReference type="Pfam" id="PF01551"/>
    </source>
</evidence>
<accession>A0A381YAF8</accession>
<reference evidence="3" key="1">
    <citation type="submission" date="2018-05" db="EMBL/GenBank/DDBJ databases">
        <authorList>
            <person name="Lanie J.A."/>
            <person name="Ng W.-L."/>
            <person name="Kazmierczak K.M."/>
            <person name="Andrzejewski T.M."/>
            <person name="Davidsen T.M."/>
            <person name="Wayne K.J."/>
            <person name="Tettelin H."/>
            <person name="Glass J.I."/>
            <person name="Rusch D."/>
            <person name="Podicherti R."/>
            <person name="Tsui H.-C.T."/>
            <person name="Winkler M.E."/>
        </authorList>
    </citation>
    <scope>NUCLEOTIDE SEQUENCE</scope>
</reference>
<dbReference type="InterPro" id="IPR011055">
    <property type="entry name" value="Dup_hybrid_motif"/>
</dbReference>
<gene>
    <name evidence="3" type="ORF">METZ01_LOCUS126456</name>
</gene>
<sequence>MIDKSKWPGTNLRHALVACAAPAVFVMISVPAFAADPNIRLSSPVGCKIGGICTIQNYVDRDPGPGAKDYTCGRLVYNGHKGTDFRLPDASWLKHNVAVLAAAPGKVMGTRNDVADHAPDQYDPNRNKGRECGNGVLIDHGGGWRTQYCHLRKGSVSVRKGDRVSRRAALGIIGLSGKTEFPHLHFSVKYKSKVIDPFLGVGAKAGCGVKGKPLWEPSLLSDLTYRPSGVLSSGFTDKVPTTKQVVAGQHRHKRLSRNAPNLLFWVMIFGLQPGDTEVLRILGPDGRLFVRKKSPAARKHMVRRFTYSGKRNRRPLAPGLYRGEYLLMRTKEGRRIVALKTTAGVRIE</sequence>
<dbReference type="AlphaFoldDB" id="A0A381YAF8"/>
<dbReference type="PANTHER" id="PTHR21666:SF289">
    <property type="entry name" value="L-ALA--D-GLU ENDOPEPTIDASE"/>
    <property type="match status" value="1"/>
</dbReference>
<dbReference type="Pfam" id="PF01551">
    <property type="entry name" value="Peptidase_M23"/>
    <property type="match status" value="1"/>
</dbReference>
<dbReference type="GO" id="GO:0004222">
    <property type="term" value="F:metalloendopeptidase activity"/>
    <property type="evidence" value="ECO:0007669"/>
    <property type="project" value="TreeGrafter"/>
</dbReference>
<dbReference type="CDD" id="cd12797">
    <property type="entry name" value="M23_peptidase"/>
    <property type="match status" value="1"/>
</dbReference>
<organism evidence="3">
    <name type="scientific">marine metagenome</name>
    <dbReference type="NCBI Taxonomy" id="408172"/>
    <lineage>
        <taxon>unclassified sequences</taxon>
        <taxon>metagenomes</taxon>
        <taxon>ecological metagenomes</taxon>
    </lineage>
</organism>
<evidence type="ECO:0000313" key="3">
    <source>
        <dbReference type="EMBL" id="SVA73602.1"/>
    </source>
</evidence>
<protein>
    <recommendedName>
        <fullName evidence="2">M23ase beta-sheet core domain-containing protein</fullName>
    </recommendedName>
</protein>
<dbReference type="InterPro" id="IPR050570">
    <property type="entry name" value="Cell_wall_metabolism_enzyme"/>
</dbReference>
<dbReference type="PANTHER" id="PTHR21666">
    <property type="entry name" value="PEPTIDASE-RELATED"/>
    <property type="match status" value="1"/>
</dbReference>
<feature type="domain" description="M23ase beta-sheet core" evidence="2">
    <location>
        <begin position="79"/>
        <end position="197"/>
    </location>
</feature>
<name>A0A381YAF8_9ZZZZ</name>
<evidence type="ECO:0000256" key="1">
    <source>
        <dbReference type="ARBA" id="ARBA00022729"/>
    </source>
</evidence>